<dbReference type="RefSeq" id="WP_008790761.1">
    <property type="nucleotide sequence ID" value="NZ_CAUHJZ010000005.1"/>
</dbReference>
<comment type="caution">
    <text evidence="1">The sequence shown here is derived from an EMBL/GenBank/DDBJ whole genome shotgun (WGS) entry which is preliminary data.</text>
</comment>
<name>E7GFY6_9FIRM</name>
<dbReference type="AlphaFoldDB" id="E7GFY6"/>
<keyword evidence="2" id="KW-1185">Reference proteome</keyword>
<dbReference type="EMBL" id="ADKX01000052">
    <property type="protein sequence ID" value="EFW03032.1"/>
    <property type="molecule type" value="Genomic_DNA"/>
</dbReference>
<evidence type="ECO:0000313" key="2">
    <source>
        <dbReference type="Proteomes" id="UP000003157"/>
    </source>
</evidence>
<gene>
    <name evidence="1" type="ORF">HMPREF9488_03679</name>
</gene>
<protein>
    <submittedName>
        <fullName evidence="1">Uncharacterized protein</fullName>
    </submittedName>
</protein>
<proteinExistence type="predicted"/>
<sequence>MHASVELCFKTIITFYLKNVFYLNSEAFLDYDFERESIIGAENNPCIDYWAQ</sequence>
<organism evidence="1 2">
    <name type="scientific">Coprobacillus cateniformis</name>
    <dbReference type="NCBI Taxonomy" id="100884"/>
    <lineage>
        <taxon>Bacteria</taxon>
        <taxon>Bacillati</taxon>
        <taxon>Bacillota</taxon>
        <taxon>Erysipelotrichia</taxon>
        <taxon>Erysipelotrichales</taxon>
        <taxon>Coprobacillaceae</taxon>
        <taxon>Coprobacillus</taxon>
    </lineage>
</organism>
<evidence type="ECO:0000313" key="1">
    <source>
        <dbReference type="EMBL" id="EFW03032.1"/>
    </source>
</evidence>
<accession>E7GFY6</accession>
<dbReference type="HOGENOM" id="CLU_3078799_0_0_9"/>
<dbReference type="Proteomes" id="UP000003157">
    <property type="component" value="Unassembled WGS sequence"/>
</dbReference>
<reference evidence="1 2" key="1">
    <citation type="submission" date="2010-12" db="EMBL/GenBank/DDBJ databases">
        <title>The Genome Sequence of Coprobacillus sp. strain 29_1.</title>
        <authorList>
            <consortium name="The Broad Institute Genome Sequencing Platform"/>
            <person name="Earl A."/>
            <person name="Ward D."/>
            <person name="Feldgarden M."/>
            <person name="Gevers D."/>
            <person name="Daigneault M."/>
            <person name="Sibley C.D."/>
            <person name="White A."/>
            <person name="Strauss J."/>
            <person name="Allen-Vercoe E."/>
            <person name="Young S.K."/>
            <person name="Zeng Q."/>
            <person name="Gargeya S."/>
            <person name="Fitzgerald M."/>
            <person name="Haas B."/>
            <person name="Abouelleil A."/>
            <person name="Alvarado L."/>
            <person name="Arachchi H.M."/>
            <person name="Berlin A."/>
            <person name="Brown A."/>
            <person name="Chapman S.B."/>
            <person name="Chen Z."/>
            <person name="Dunbar C."/>
            <person name="Freedman E."/>
            <person name="Gearin G."/>
            <person name="Gellesch M."/>
            <person name="Goldberg J."/>
            <person name="Griggs A."/>
            <person name="Gujja S."/>
            <person name="Heilman E."/>
            <person name="Heiman D."/>
            <person name="Howarth C."/>
            <person name="Larson L."/>
            <person name="Lui A."/>
            <person name="MacDonald P.J.P."/>
            <person name="Mehta T."/>
            <person name="Montmayeur A."/>
            <person name="Murphy C."/>
            <person name="Neiman D."/>
            <person name="Pearson M."/>
            <person name="Priest M."/>
            <person name="Roberts A."/>
            <person name="Saif S."/>
            <person name="Shea T."/>
            <person name="Shenoy N."/>
            <person name="Sisk P."/>
            <person name="Stolte C."/>
            <person name="Sykes S."/>
            <person name="White J."/>
            <person name="Yandava C."/>
            <person name="Nusbaum C."/>
            <person name="Birren B."/>
        </authorList>
    </citation>
    <scope>NUCLEOTIDE SEQUENCE [LARGE SCALE GENOMIC DNA]</scope>
    <source>
        <strain evidence="1 2">29_1</strain>
    </source>
</reference>